<dbReference type="InterPro" id="IPR036707">
    <property type="entry name" value="MinE_sf"/>
</dbReference>
<evidence type="ECO:0000256" key="3">
    <source>
        <dbReference type="ARBA" id="ARBA00025265"/>
    </source>
</evidence>
<evidence type="ECO:0000256" key="4">
    <source>
        <dbReference type="HAMAP-Rule" id="MF_00262"/>
    </source>
</evidence>
<keyword evidence="6" id="KW-1185">Reference proteome</keyword>
<sequence>MIAKIFGINLNKNKKQKSASLAKERLQIIVAHQRNELGPKSSRISSHLLAELKDEIIEVVKKYIALSEENIRDIDIKVEDNNKNSTIEVNIPFN</sequence>
<proteinExistence type="inferred from homology"/>
<dbReference type="Gene3D" id="3.30.1070.10">
    <property type="entry name" value="Cell division topological specificity factor MinE"/>
    <property type="match status" value="1"/>
</dbReference>
<dbReference type="RefSeq" id="WP_071663147.1">
    <property type="nucleotide sequence ID" value="NZ_CP009654.1"/>
</dbReference>
<dbReference type="Pfam" id="PF03776">
    <property type="entry name" value="MinE"/>
    <property type="match status" value="1"/>
</dbReference>
<dbReference type="OrthoDB" id="9802655at2"/>
<keyword evidence="4 5" id="KW-0132">Cell division</keyword>
<accession>A0A1J0KSR8</accession>
<gene>
    <name evidence="4 5" type="primary">minE</name>
    <name evidence="5" type="ORF">KX01_118</name>
</gene>
<dbReference type="NCBIfam" id="NF001422">
    <property type="entry name" value="PRK00296.1"/>
    <property type="match status" value="1"/>
</dbReference>
<dbReference type="GO" id="GO:0032955">
    <property type="term" value="P:regulation of division septum assembly"/>
    <property type="evidence" value="ECO:0007669"/>
    <property type="project" value="InterPro"/>
</dbReference>
<comment type="similarity">
    <text evidence="1 4">Belongs to the MinE family.</text>
</comment>
<dbReference type="Proteomes" id="UP000182521">
    <property type="component" value="Chromosome"/>
</dbReference>
<dbReference type="HAMAP" id="MF_00262">
    <property type="entry name" value="MinE"/>
    <property type="match status" value="1"/>
</dbReference>
<comment type="function">
    <text evidence="3 4">Prevents the cell division inhibition by proteins MinC and MinD at internal division sites while permitting inhibition at polar sites. This ensures cell division at the proper site by restricting the formation of a division septum at the midpoint of the long axis of the cell.</text>
</comment>
<dbReference type="GO" id="GO:0051301">
    <property type="term" value="P:cell division"/>
    <property type="evidence" value="ECO:0007669"/>
    <property type="project" value="UniProtKB-KW"/>
</dbReference>
<evidence type="ECO:0000256" key="1">
    <source>
        <dbReference type="ARBA" id="ARBA00008168"/>
    </source>
</evidence>
<evidence type="ECO:0000313" key="5">
    <source>
        <dbReference type="EMBL" id="APC96694.1"/>
    </source>
</evidence>
<protein>
    <recommendedName>
        <fullName evidence="2 4">Cell division topological specificity factor</fullName>
    </recommendedName>
</protein>
<dbReference type="SUPFAM" id="SSF55229">
    <property type="entry name" value="Cell division protein MinE topological specificity domain"/>
    <property type="match status" value="1"/>
</dbReference>
<dbReference type="EMBL" id="CP009654">
    <property type="protein sequence ID" value="APC96694.1"/>
    <property type="molecule type" value="Genomic_DNA"/>
</dbReference>
<dbReference type="InterPro" id="IPR005527">
    <property type="entry name" value="MinE"/>
</dbReference>
<evidence type="ECO:0000313" key="6">
    <source>
        <dbReference type="Proteomes" id="UP000182521"/>
    </source>
</evidence>
<dbReference type="STRING" id="1542390.KX01_118"/>
<keyword evidence="4" id="KW-0131">Cell cycle</keyword>
<dbReference type="NCBIfam" id="TIGR01215">
    <property type="entry name" value="minE"/>
    <property type="match status" value="1"/>
</dbReference>
<dbReference type="AlphaFoldDB" id="A0A1J0KSR8"/>
<name>A0A1J0KSR8_9GAMM</name>
<organism evidence="5 6">
    <name type="scientific">Francisella frigiditurris</name>
    <dbReference type="NCBI Taxonomy" id="1542390"/>
    <lineage>
        <taxon>Bacteria</taxon>
        <taxon>Pseudomonadati</taxon>
        <taxon>Pseudomonadota</taxon>
        <taxon>Gammaproteobacteria</taxon>
        <taxon>Thiotrichales</taxon>
        <taxon>Francisellaceae</taxon>
        <taxon>Francisella</taxon>
    </lineage>
</organism>
<reference evidence="6" key="1">
    <citation type="submission" date="2014-10" db="EMBL/GenBank/DDBJ databases">
        <authorList>
            <person name="Kuske C.R."/>
            <person name="Challacombe J.F."/>
            <person name="Daligault H.E."/>
            <person name="Davenport K.W."/>
            <person name="Johnson S.L."/>
            <person name="Siddaramappa S."/>
            <person name="Petersen J.M."/>
        </authorList>
    </citation>
    <scope>NUCLEOTIDE SEQUENCE [LARGE SCALE GENOMIC DNA]</scope>
    <source>
        <strain evidence="6">CA97-1460</strain>
    </source>
</reference>
<evidence type="ECO:0000256" key="2">
    <source>
        <dbReference type="ARBA" id="ARBA00020112"/>
    </source>
</evidence>
<dbReference type="KEGG" id="frc:KX01_118"/>